<dbReference type="PROSITE" id="PS51915">
    <property type="entry name" value="ZAD"/>
    <property type="match status" value="1"/>
</dbReference>
<evidence type="ECO:0000256" key="3">
    <source>
        <dbReference type="ARBA" id="ARBA00022771"/>
    </source>
</evidence>
<dbReference type="SUPFAM" id="SSF57716">
    <property type="entry name" value="Glucocorticoid receptor-like (DNA-binding domain)"/>
    <property type="match status" value="1"/>
</dbReference>
<evidence type="ECO:0000313" key="11">
    <source>
        <dbReference type="RefSeq" id="XP_034110775.1"/>
    </source>
</evidence>
<feature type="binding site" evidence="6">
    <location>
        <position position="59"/>
    </location>
    <ligand>
        <name>Zn(2+)</name>
        <dbReference type="ChEBI" id="CHEBI:29105"/>
    </ligand>
</feature>
<feature type="compositionally biased region" description="Basic and acidic residues" evidence="7">
    <location>
        <begin position="206"/>
        <end position="227"/>
    </location>
</feature>
<dbReference type="GeneID" id="117572212"/>
<dbReference type="SMART" id="SM00355">
    <property type="entry name" value="ZnF_C2H2"/>
    <property type="match status" value="10"/>
</dbReference>
<feature type="binding site" evidence="6">
    <location>
        <position position="9"/>
    </location>
    <ligand>
        <name>Zn(2+)</name>
        <dbReference type="ChEBI" id="CHEBI:29105"/>
    </ligand>
</feature>
<dbReference type="Pfam" id="PF00096">
    <property type="entry name" value="zf-C2H2"/>
    <property type="match status" value="2"/>
</dbReference>
<evidence type="ECO:0000313" key="10">
    <source>
        <dbReference type="Proteomes" id="UP000515160"/>
    </source>
</evidence>
<keyword evidence="1 6" id="KW-0479">Metal-binding</keyword>
<evidence type="ECO:0000256" key="7">
    <source>
        <dbReference type="SAM" id="MobiDB-lite"/>
    </source>
</evidence>
<feature type="region of interest" description="Disordered" evidence="7">
    <location>
        <begin position="294"/>
        <end position="314"/>
    </location>
</feature>
<dbReference type="InterPro" id="IPR036236">
    <property type="entry name" value="Znf_C2H2_sf"/>
</dbReference>
<feature type="domain" description="C2H2-type" evidence="8">
    <location>
        <begin position="394"/>
        <end position="421"/>
    </location>
</feature>
<dbReference type="Gene3D" id="3.30.160.60">
    <property type="entry name" value="Classic Zinc Finger"/>
    <property type="match status" value="4"/>
</dbReference>
<dbReference type="InterPro" id="IPR012934">
    <property type="entry name" value="Znf_AD"/>
</dbReference>
<protein>
    <submittedName>
        <fullName evidence="11">Zinc finger and SCAN domain-containing protein 12</fullName>
    </submittedName>
</protein>
<dbReference type="Pfam" id="PF07776">
    <property type="entry name" value="zf-AD"/>
    <property type="match status" value="1"/>
</dbReference>
<dbReference type="GO" id="GO:0005634">
    <property type="term" value="C:nucleus"/>
    <property type="evidence" value="ECO:0007669"/>
    <property type="project" value="InterPro"/>
</dbReference>
<feature type="compositionally biased region" description="Basic residues" evidence="7">
    <location>
        <begin position="294"/>
        <end position="303"/>
    </location>
</feature>
<feature type="domain" description="C2H2-type" evidence="8">
    <location>
        <begin position="482"/>
        <end position="510"/>
    </location>
</feature>
<evidence type="ECO:0000256" key="1">
    <source>
        <dbReference type="ARBA" id="ARBA00022723"/>
    </source>
</evidence>
<dbReference type="InterPro" id="IPR013087">
    <property type="entry name" value="Znf_C2H2_type"/>
</dbReference>
<dbReference type="PROSITE" id="PS00028">
    <property type="entry name" value="ZINC_FINGER_C2H2_1"/>
    <property type="match status" value="8"/>
</dbReference>
<keyword evidence="4 6" id="KW-0862">Zinc</keyword>
<evidence type="ECO:0000256" key="4">
    <source>
        <dbReference type="ARBA" id="ARBA00022833"/>
    </source>
</evidence>
<keyword evidence="2" id="KW-0677">Repeat</keyword>
<name>A0A6P8XH16_DROAB</name>
<dbReference type="OrthoDB" id="7852576at2759"/>
<evidence type="ECO:0000256" key="2">
    <source>
        <dbReference type="ARBA" id="ARBA00022737"/>
    </source>
</evidence>
<feature type="compositionally biased region" description="Acidic residues" evidence="7">
    <location>
        <begin position="264"/>
        <end position="275"/>
    </location>
</feature>
<feature type="domain" description="C2H2-type" evidence="8">
    <location>
        <begin position="575"/>
        <end position="602"/>
    </location>
</feature>
<dbReference type="PANTHER" id="PTHR24379:SF127">
    <property type="entry name" value="BLOODY FINGERS-RELATED"/>
    <property type="match status" value="1"/>
</dbReference>
<feature type="binding site" evidence="6">
    <location>
        <position position="12"/>
    </location>
    <ligand>
        <name>Zn(2+)</name>
        <dbReference type="ChEBI" id="CHEBI:29105"/>
    </ligand>
</feature>
<dbReference type="GO" id="GO:0008270">
    <property type="term" value="F:zinc ion binding"/>
    <property type="evidence" value="ECO:0007669"/>
    <property type="project" value="UniProtKB-UniRule"/>
</dbReference>
<feature type="domain" description="C2H2-type" evidence="8">
    <location>
        <begin position="422"/>
        <end position="450"/>
    </location>
</feature>
<dbReference type="SMART" id="SM00868">
    <property type="entry name" value="zf-AD"/>
    <property type="match status" value="1"/>
</dbReference>
<dbReference type="PANTHER" id="PTHR24379">
    <property type="entry name" value="KRAB AND ZINC FINGER DOMAIN-CONTAINING"/>
    <property type="match status" value="1"/>
</dbReference>
<gene>
    <name evidence="11" type="primary">LOC117572212</name>
</gene>
<keyword evidence="10" id="KW-1185">Reference proteome</keyword>
<dbReference type="FunFam" id="3.30.160.60:FF:000446">
    <property type="entry name" value="Zinc finger protein"/>
    <property type="match status" value="1"/>
</dbReference>
<feature type="region of interest" description="Disordered" evidence="7">
    <location>
        <begin position="186"/>
        <end position="227"/>
    </location>
</feature>
<feature type="domain" description="C2H2-type" evidence="8">
    <location>
        <begin position="603"/>
        <end position="631"/>
    </location>
</feature>
<feature type="domain" description="ZAD" evidence="9">
    <location>
        <begin position="7"/>
        <end position="86"/>
    </location>
</feature>
<feature type="binding site" evidence="6">
    <location>
        <position position="62"/>
    </location>
    <ligand>
        <name>Zn(2+)</name>
        <dbReference type="ChEBI" id="CHEBI:29105"/>
    </ligand>
</feature>
<keyword evidence="3 5" id="KW-0863">Zinc-finger</keyword>
<evidence type="ECO:0000259" key="8">
    <source>
        <dbReference type="PROSITE" id="PS50157"/>
    </source>
</evidence>
<dbReference type="GO" id="GO:0000981">
    <property type="term" value="F:DNA-binding transcription factor activity, RNA polymerase II-specific"/>
    <property type="evidence" value="ECO:0007669"/>
    <property type="project" value="TreeGrafter"/>
</dbReference>
<reference evidence="11" key="1">
    <citation type="submission" date="2025-08" db="UniProtKB">
        <authorList>
            <consortium name="RefSeq"/>
        </authorList>
    </citation>
    <scope>IDENTIFICATION</scope>
    <source>
        <strain evidence="11">15112-1751.03</strain>
        <tissue evidence="11">Whole Adult</tissue>
    </source>
</reference>
<evidence type="ECO:0000256" key="6">
    <source>
        <dbReference type="PROSITE-ProRule" id="PRU01263"/>
    </source>
</evidence>
<accession>A0A6P8XH16</accession>
<dbReference type="GO" id="GO:0000977">
    <property type="term" value="F:RNA polymerase II transcription regulatory region sequence-specific DNA binding"/>
    <property type="evidence" value="ECO:0007669"/>
    <property type="project" value="TreeGrafter"/>
</dbReference>
<organism evidence="10 11">
    <name type="scientific">Drosophila albomicans</name>
    <name type="common">Fruit fly</name>
    <dbReference type="NCBI Taxonomy" id="7291"/>
    <lineage>
        <taxon>Eukaryota</taxon>
        <taxon>Metazoa</taxon>
        <taxon>Ecdysozoa</taxon>
        <taxon>Arthropoda</taxon>
        <taxon>Hexapoda</taxon>
        <taxon>Insecta</taxon>
        <taxon>Pterygota</taxon>
        <taxon>Neoptera</taxon>
        <taxon>Endopterygota</taxon>
        <taxon>Diptera</taxon>
        <taxon>Brachycera</taxon>
        <taxon>Muscomorpha</taxon>
        <taxon>Ephydroidea</taxon>
        <taxon>Drosophilidae</taxon>
        <taxon>Drosophila</taxon>
    </lineage>
</organism>
<dbReference type="Gene3D" id="3.40.1800.20">
    <property type="match status" value="1"/>
</dbReference>
<feature type="domain" description="C2H2-type" evidence="8">
    <location>
        <begin position="453"/>
        <end position="481"/>
    </location>
</feature>
<dbReference type="PROSITE" id="PS50157">
    <property type="entry name" value="ZINC_FINGER_C2H2_2"/>
    <property type="match status" value="6"/>
</dbReference>
<evidence type="ECO:0000259" key="9">
    <source>
        <dbReference type="PROSITE" id="PS51915"/>
    </source>
</evidence>
<dbReference type="Proteomes" id="UP000515160">
    <property type="component" value="Chromosome 3"/>
</dbReference>
<evidence type="ECO:0000256" key="5">
    <source>
        <dbReference type="PROSITE-ProRule" id="PRU00042"/>
    </source>
</evidence>
<feature type="region of interest" description="Disordered" evidence="7">
    <location>
        <begin position="253"/>
        <end position="276"/>
    </location>
</feature>
<dbReference type="AlphaFoldDB" id="A0A6P8XH16"/>
<feature type="compositionally biased region" description="Basic and acidic residues" evidence="7">
    <location>
        <begin position="304"/>
        <end position="314"/>
    </location>
</feature>
<dbReference type="RefSeq" id="XP_034110775.1">
    <property type="nucleotide sequence ID" value="XM_034254884.2"/>
</dbReference>
<proteinExistence type="predicted"/>
<sequence>MDLPVPESCILCLEERSPTQQQYMDVYSAKSAELNVLQIINKHLPIQLAADSEEMRKMCSICWKTISAFHTLYDFVSATQNSLRETKVLMMEDDPLTQSNVNESAKQSADQTELNGRNFFYPEVKIEEHELEQLPKIEVLESSTSLQTIDLDPSPARRLRKRVKAEAEPLNSSTELGEINNGEAIAATADETEPPIAPKKRRGRPRKTELPKEIPEAEIKVDKPAELEPDLKMEQQADFSDDDQDFTCNFDDELAAHSNGSSDETSESDDDDSDFEMDRPAELTFAVIPKRTPVRPKKYKKRAKPSEPKVRMSRELLDQRKKQQEEYDGIIAKFFSVLPCSICNLVVHNFTEMQRHHRLTHQVDPGYMICCGRKFTQRKVLAEHVLVHWNPEHFKCITCEKAFQNSRHLESHQQVHVAKVSFQCDLCSKVFLSKTAIDYHKLNKHVPKSEFKFTCAECGKKFLTERKLKNHMSSMHDPESIIICDKCGKQMRTKIILKKHQELMHSNTPRPEPELKQCQVCGAWLKGMTGLKQHMKSIHVESAGEHRCHVCSKISPNARALRRHIYHNHECERKFKCTMCDKAFKRPQELKEHTSTHTGEVLYTCPNCPMTFFCSANMYKHRQRLHRAQYEADKNQPKPPNILQQAVGATAAMKIKLMQNSSAASIESDMKHF</sequence>
<dbReference type="SUPFAM" id="SSF57667">
    <property type="entry name" value="beta-beta-alpha zinc fingers"/>
    <property type="match status" value="4"/>
</dbReference>